<protein>
    <submittedName>
        <fullName evidence="2 4">Uncharacterized protein</fullName>
    </submittedName>
</protein>
<reference evidence="4" key="2">
    <citation type="submission" date="2020-04" db="EMBL/GenBank/DDBJ databases">
        <authorList>
            <consortium name="NCBI Genome Project"/>
        </authorList>
    </citation>
    <scope>NUCLEOTIDE SEQUENCE</scope>
    <source>
        <strain evidence="4">CBS 304.34</strain>
    </source>
</reference>
<organism evidence="2">
    <name type="scientific">Mytilinidion resinicola</name>
    <dbReference type="NCBI Taxonomy" id="574789"/>
    <lineage>
        <taxon>Eukaryota</taxon>
        <taxon>Fungi</taxon>
        <taxon>Dikarya</taxon>
        <taxon>Ascomycota</taxon>
        <taxon>Pezizomycotina</taxon>
        <taxon>Dothideomycetes</taxon>
        <taxon>Pleosporomycetidae</taxon>
        <taxon>Mytilinidiales</taxon>
        <taxon>Mytilinidiaceae</taxon>
        <taxon>Mytilinidion</taxon>
    </lineage>
</organism>
<name>A0A6A6Y9D0_9PEZI</name>
<dbReference type="Proteomes" id="UP000504636">
    <property type="component" value="Unplaced"/>
</dbReference>
<dbReference type="GeneID" id="54453346"/>
<evidence type="ECO:0000313" key="3">
    <source>
        <dbReference type="Proteomes" id="UP000504636"/>
    </source>
</evidence>
<proteinExistence type="predicted"/>
<evidence type="ECO:0000313" key="2">
    <source>
        <dbReference type="EMBL" id="KAF2805153.1"/>
    </source>
</evidence>
<dbReference type="EMBL" id="MU003710">
    <property type="protein sequence ID" value="KAF2805153.1"/>
    <property type="molecule type" value="Genomic_DNA"/>
</dbReference>
<feature type="region of interest" description="Disordered" evidence="1">
    <location>
        <begin position="18"/>
        <end position="73"/>
    </location>
</feature>
<reference evidence="2 4" key="1">
    <citation type="journal article" date="2020" name="Stud. Mycol.">
        <title>101 Dothideomycetes genomes: a test case for predicting lifestyles and emergence of pathogens.</title>
        <authorList>
            <person name="Haridas S."/>
            <person name="Albert R."/>
            <person name="Binder M."/>
            <person name="Bloem J."/>
            <person name="Labutti K."/>
            <person name="Salamov A."/>
            <person name="Andreopoulos B."/>
            <person name="Baker S."/>
            <person name="Barry K."/>
            <person name="Bills G."/>
            <person name="Bluhm B."/>
            <person name="Cannon C."/>
            <person name="Castanera R."/>
            <person name="Culley D."/>
            <person name="Daum C."/>
            <person name="Ezra D."/>
            <person name="Gonzalez J."/>
            <person name="Henrissat B."/>
            <person name="Kuo A."/>
            <person name="Liang C."/>
            <person name="Lipzen A."/>
            <person name="Lutzoni F."/>
            <person name="Magnuson J."/>
            <person name="Mondo S."/>
            <person name="Nolan M."/>
            <person name="Ohm R."/>
            <person name="Pangilinan J."/>
            <person name="Park H.-J."/>
            <person name="Ramirez L."/>
            <person name="Alfaro M."/>
            <person name="Sun H."/>
            <person name="Tritt A."/>
            <person name="Yoshinaga Y."/>
            <person name="Zwiers L.-H."/>
            <person name="Turgeon B."/>
            <person name="Goodwin S."/>
            <person name="Spatafora J."/>
            <person name="Crous P."/>
            <person name="Grigoriev I."/>
        </authorList>
    </citation>
    <scope>NUCLEOTIDE SEQUENCE</scope>
    <source>
        <strain evidence="2 4">CBS 304.34</strain>
    </source>
</reference>
<sequence length="178" mass="19303">MQGQFWDAPLHKRSVIWDRGKRTGSGSEGVLSRDDGESLYVASPSTELNSSRRPRISLPHSQAPQDAPSEGLATVAGSSNRFIRTDQSVLEQVRQKQPNGCRYLTASSHQTAVREHSTLPARIYRTSCSCPHQQPRQMSAPIVLRSRSPASQFPLRLPAATVPAITTAQQAAASTGTA</sequence>
<keyword evidence="3" id="KW-1185">Reference proteome</keyword>
<accession>A0A6A6Y9D0</accession>
<dbReference type="AlphaFoldDB" id="A0A6A6Y9D0"/>
<evidence type="ECO:0000313" key="4">
    <source>
        <dbReference type="RefSeq" id="XP_033572117.1"/>
    </source>
</evidence>
<dbReference type="RefSeq" id="XP_033572117.1">
    <property type="nucleotide sequence ID" value="XM_033712453.1"/>
</dbReference>
<evidence type="ECO:0000256" key="1">
    <source>
        <dbReference type="SAM" id="MobiDB-lite"/>
    </source>
</evidence>
<reference evidence="4" key="3">
    <citation type="submission" date="2025-04" db="UniProtKB">
        <authorList>
            <consortium name="RefSeq"/>
        </authorList>
    </citation>
    <scope>IDENTIFICATION</scope>
    <source>
        <strain evidence="4">CBS 304.34</strain>
    </source>
</reference>
<gene>
    <name evidence="2 4" type="ORF">BDZ99DRAFT_114166</name>
</gene>